<dbReference type="InterPro" id="IPR036259">
    <property type="entry name" value="MFS_trans_sf"/>
</dbReference>
<dbReference type="InterPro" id="IPR051084">
    <property type="entry name" value="H+-coupled_symporters"/>
</dbReference>
<evidence type="ECO:0000313" key="12">
    <source>
        <dbReference type="Proteomes" id="UP000076852"/>
    </source>
</evidence>
<feature type="transmembrane region" description="Helical" evidence="9">
    <location>
        <begin position="159"/>
        <end position="181"/>
    </location>
</feature>
<feature type="transmembrane region" description="Helical" evidence="9">
    <location>
        <begin position="312"/>
        <end position="332"/>
    </location>
</feature>
<dbReference type="PROSITE" id="PS00217">
    <property type="entry name" value="SUGAR_TRANSPORT_2"/>
    <property type="match status" value="1"/>
</dbReference>
<feature type="transmembrane region" description="Helical" evidence="9">
    <location>
        <begin position="21"/>
        <end position="47"/>
    </location>
</feature>
<dbReference type="PANTHER" id="PTHR43528:SF1">
    <property type="entry name" value="ALPHA-KETOGLUTARATE PERMEASE"/>
    <property type="match status" value="1"/>
</dbReference>
<keyword evidence="7 9" id="KW-1133">Transmembrane helix</keyword>
<evidence type="ECO:0000256" key="1">
    <source>
        <dbReference type="ARBA" id="ARBA00004651"/>
    </source>
</evidence>
<evidence type="ECO:0000256" key="6">
    <source>
        <dbReference type="ARBA" id="ARBA00022847"/>
    </source>
</evidence>
<feature type="transmembrane region" description="Helical" evidence="9">
    <location>
        <begin position="121"/>
        <end position="147"/>
    </location>
</feature>
<sequence length="435" mass="46493">MSDTFTEIRYADKDIGAQRRALWITVTGNLLEWFDWTIYATFAPFIAKALFAPANPVSALLQTLAIFAVGFVARPVGGLVFGRFADTHGRRTALVVTMLLMAAGSLLIAFIPSYAKAGLAASVLLLAARLVQGLAHGGESAAAYVYVGEIAPSASRGMWSSSFFSSITAGVILGSLLGVLLTQLLSTQDLLSWGWRIPFGFGAVLGLYTFHLRRTAMESEVFRKTKRHAAEKTSSTKFSRAYFLNCLRMFVLLSATVVVYYTWLSFATSYAIVTKGIAAKSAFIASLAAQLICLLAMPLFGRLSDKVGRRPLALVTTVGFVLLSFPLDAIFTSSGWSLFVAQSVALVLFASVGSIYPAMMCEQLATGGRGVGIGFVTSLSAAVFGGTAPYLNTWLSAMGSHWIFTAYTVGLNVLATIAILFMPETKGADLQTSGV</sequence>
<dbReference type="GO" id="GO:0005886">
    <property type="term" value="C:plasma membrane"/>
    <property type="evidence" value="ECO:0007669"/>
    <property type="project" value="UniProtKB-SubCell"/>
</dbReference>
<comment type="subcellular location">
    <subcellularLocation>
        <location evidence="1">Cell membrane</location>
        <topology evidence="1">Multi-pass membrane protein</topology>
    </subcellularLocation>
</comment>
<dbReference type="PROSITE" id="PS50850">
    <property type="entry name" value="MFS"/>
    <property type="match status" value="1"/>
</dbReference>
<dbReference type="GO" id="GO:0015293">
    <property type="term" value="F:symporter activity"/>
    <property type="evidence" value="ECO:0007669"/>
    <property type="project" value="UniProtKB-KW"/>
</dbReference>
<evidence type="ECO:0000256" key="9">
    <source>
        <dbReference type="SAM" id="Phobius"/>
    </source>
</evidence>
<dbReference type="Pfam" id="PF07690">
    <property type="entry name" value="MFS_1"/>
    <property type="match status" value="1"/>
</dbReference>
<keyword evidence="4" id="KW-1003">Cell membrane</keyword>
<dbReference type="SUPFAM" id="SSF103473">
    <property type="entry name" value="MFS general substrate transporter"/>
    <property type="match status" value="1"/>
</dbReference>
<dbReference type="KEGG" id="buz:AYM40_08515"/>
<feature type="transmembrane region" description="Helical" evidence="9">
    <location>
        <begin position="371"/>
        <end position="390"/>
    </location>
</feature>
<feature type="transmembrane region" description="Helical" evidence="9">
    <location>
        <begin position="242"/>
        <end position="263"/>
    </location>
</feature>
<feature type="transmembrane region" description="Helical" evidence="9">
    <location>
        <begin position="402"/>
        <end position="422"/>
    </location>
</feature>
<feature type="transmembrane region" description="Helical" evidence="9">
    <location>
        <begin position="193"/>
        <end position="210"/>
    </location>
</feature>
<name>A0A161HNL7_9BURK</name>
<gene>
    <name evidence="11" type="ORF">AYM40_08515</name>
</gene>
<evidence type="ECO:0000256" key="3">
    <source>
        <dbReference type="ARBA" id="ARBA00022448"/>
    </source>
</evidence>
<keyword evidence="12" id="KW-1185">Reference proteome</keyword>
<organism evidence="11 12">
    <name type="scientific">Paraburkholderia phytofirmans OLGA172</name>
    <dbReference type="NCBI Taxonomy" id="1417228"/>
    <lineage>
        <taxon>Bacteria</taxon>
        <taxon>Pseudomonadati</taxon>
        <taxon>Pseudomonadota</taxon>
        <taxon>Betaproteobacteria</taxon>
        <taxon>Burkholderiales</taxon>
        <taxon>Burkholderiaceae</taxon>
        <taxon>Paraburkholderia</taxon>
    </lineage>
</organism>
<proteinExistence type="inferred from homology"/>
<dbReference type="AlphaFoldDB" id="A0A161HNL7"/>
<dbReference type="InterPro" id="IPR011701">
    <property type="entry name" value="MFS"/>
</dbReference>
<dbReference type="Proteomes" id="UP000076852">
    <property type="component" value="Chromosome 1"/>
</dbReference>
<feature type="transmembrane region" description="Helical" evidence="9">
    <location>
        <begin position="93"/>
        <end position="115"/>
    </location>
</feature>
<keyword evidence="8 9" id="KW-0472">Membrane</keyword>
<keyword evidence="5 9" id="KW-0812">Transmembrane</keyword>
<feature type="transmembrane region" description="Helical" evidence="9">
    <location>
        <begin position="283"/>
        <end position="300"/>
    </location>
</feature>
<evidence type="ECO:0000256" key="8">
    <source>
        <dbReference type="ARBA" id="ARBA00023136"/>
    </source>
</evidence>
<protein>
    <recommendedName>
        <fullName evidence="10">Major facilitator superfamily (MFS) profile domain-containing protein</fullName>
    </recommendedName>
</protein>
<dbReference type="OrthoDB" id="6766492at2"/>
<evidence type="ECO:0000256" key="2">
    <source>
        <dbReference type="ARBA" id="ARBA00008240"/>
    </source>
</evidence>
<evidence type="ECO:0000256" key="4">
    <source>
        <dbReference type="ARBA" id="ARBA00022475"/>
    </source>
</evidence>
<feature type="domain" description="Major facilitator superfamily (MFS) profile" evidence="10">
    <location>
        <begin position="21"/>
        <end position="426"/>
    </location>
</feature>
<comment type="similarity">
    <text evidence="2">Belongs to the major facilitator superfamily. Metabolite:H+ Symporter (MHS) family (TC 2.A.1.6) family.</text>
</comment>
<dbReference type="RefSeq" id="WP_063495833.1">
    <property type="nucleotide sequence ID" value="NZ_CP014578.1"/>
</dbReference>
<accession>A0A161HNL7</accession>
<evidence type="ECO:0000256" key="5">
    <source>
        <dbReference type="ARBA" id="ARBA00022692"/>
    </source>
</evidence>
<keyword evidence="3" id="KW-0813">Transport</keyword>
<reference evidence="11 12" key="1">
    <citation type="journal article" date="2016" name="Gene">
        <title>PacBio SMRT assembly of a complex multi-replicon genome reveals chlorocatechol degradative operon in a region of genome plasticity.</title>
        <authorList>
            <person name="Ricker N."/>
            <person name="Shen S.Y."/>
            <person name="Goordial J."/>
            <person name="Jin S."/>
            <person name="Fulthorpe R.R."/>
        </authorList>
    </citation>
    <scope>NUCLEOTIDE SEQUENCE [LARGE SCALE GENOMIC DNA]</scope>
    <source>
        <strain evidence="11 12">OLGA172</strain>
    </source>
</reference>
<dbReference type="Gene3D" id="1.20.1250.20">
    <property type="entry name" value="MFS general substrate transporter like domains"/>
    <property type="match status" value="2"/>
</dbReference>
<feature type="transmembrane region" description="Helical" evidence="9">
    <location>
        <begin position="59"/>
        <end position="81"/>
    </location>
</feature>
<dbReference type="EMBL" id="CP014578">
    <property type="protein sequence ID" value="ANB72397.1"/>
    <property type="molecule type" value="Genomic_DNA"/>
</dbReference>
<dbReference type="STRING" id="1804984.AYM40_08515"/>
<evidence type="ECO:0000256" key="7">
    <source>
        <dbReference type="ARBA" id="ARBA00022989"/>
    </source>
</evidence>
<evidence type="ECO:0000313" key="11">
    <source>
        <dbReference type="EMBL" id="ANB72397.1"/>
    </source>
</evidence>
<dbReference type="InterPro" id="IPR020846">
    <property type="entry name" value="MFS_dom"/>
</dbReference>
<evidence type="ECO:0000259" key="10">
    <source>
        <dbReference type="PROSITE" id="PS50850"/>
    </source>
</evidence>
<dbReference type="InterPro" id="IPR005829">
    <property type="entry name" value="Sugar_transporter_CS"/>
</dbReference>
<feature type="transmembrane region" description="Helical" evidence="9">
    <location>
        <begin position="338"/>
        <end position="359"/>
    </location>
</feature>
<dbReference type="PANTHER" id="PTHR43528">
    <property type="entry name" value="ALPHA-KETOGLUTARATE PERMEASE"/>
    <property type="match status" value="1"/>
</dbReference>
<keyword evidence="6" id="KW-0769">Symport</keyword>